<reference evidence="3 4" key="1">
    <citation type="journal article" date="2020" name="Microbiol. Resour. Announc.">
        <title>Draft Genome Sequence of a Cladosporium Species Isolated from the Mesophotic Ascidian Didemnum maculosum.</title>
        <authorList>
            <person name="Gioti A."/>
            <person name="Siaperas R."/>
            <person name="Nikolaivits E."/>
            <person name="Le Goff G."/>
            <person name="Ouazzani J."/>
            <person name="Kotoulas G."/>
            <person name="Topakas E."/>
        </authorList>
    </citation>
    <scope>NUCLEOTIDE SEQUENCE [LARGE SCALE GENOMIC DNA]</scope>
    <source>
        <strain evidence="3 4">TM138-S3</strain>
    </source>
</reference>
<evidence type="ECO:0000256" key="1">
    <source>
        <dbReference type="SAM" id="MobiDB-lite"/>
    </source>
</evidence>
<evidence type="ECO:0000313" key="4">
    <source>
        <dbReference type="Proteomes" id="UP000803884"/>
    </source>
</evidence>
<keyword evidence="2" id="KW-0472">Membrane</keyword>
<feature type="region of interest" description="Disordered" evidence="1">
    <location>
        <begin position="63"/>
        <end position="83"/>
    </location>
</feature>
<evidence type="ECO:0000313" key="3">
    <source>
        <dbReference type="EMBL" id="KAL1584737.1"/>
    </source>
</evidence>
<dbReference type="Proteomes" id="UP000803884">
    <property type="component" value="Unassembled WGS sequence"/>
</dbReference>
<proteinExistence type="predicted"/>
<dbReference type="EMBL" id="JAAQHG020000024">
    <property type="protein sequence ID" value="KAL1584737.1"/>
    <property type="molecule type" value="Genomic_DNA"/>
</dbReference>
<sequence length="140" mass="15832">MGAFTDVVKILFLPALIASALYLLLAHLLLPLLRAHRSRYDQYLPVGVRGRASDFLTRLTARRHSNGRSGRDSSDGDLFGDEEGETMVGFDYRRREREVRGGRVEDTWSDGRLSRELEEGFKDDSEDEGEGEGDERRGRG</sequence>
<evidence type="ECO:0000256" key="2">
    <source>
        <dbReference type="SAM" id="Phobius"/>
    </source>
</evidence>
<organism evidence="3 4">
    <name type="scientific">Cladosporium halotolerans</name>
    <dbReference type="NCBI Taxonomy" id="1052096"/>
    <lineage>
        <taxon>Eukaryota</taxon>
        <taxon>Fungi</taxon>
        <taxon>Dikarya</taxon>
        <taxon>Ascomycota</taxon>
        <taxon>Pezizomycotina</taxon>
        <taxon>Dothideomycetes</taxon>
        <taxon>Dothideomycetidae</taxon>
        <taxon>Cladosporiales</taxon>
        <taxon>Cladosporiaceae</taxon>
        <taxon>Cladosporium</taxon>
    </lineage>
</organism>
<feature type="region of interest" description="Disordered" evidence="1">
    <location>
        <begin position="114"/>
        <end position="140"/>
    </location>
</feature>
<accession>A0AB34KM16</accession>
<comment type="caution">
    <text evidence="3">The sequence shown here is derived from an EMBL/GenBank/DDBJ whole genome shotgun (WGS) entry which is preliminary data.</text>
</comment>
<dbReference type="RefSeq" id="XP_069227843.1">
    <property type="nucleotide sequence ID" value="XM_069375501.1"/>
</dbReference>
<dbReference type="AlphaFoldDB" id="A0AB34KM16"/>
<keyword evidence="2" id="KW-1133">Transmembrane helix</keyword>
<feature type="compositionally biased region" description="Basic and acidic residues" evidence="1">
    <location>
        <begin position="114"/>
        <end position="123"/>
    </location>
</feature>
<keyword evidence="4" id="KW-1185">Reference proteome</keyword>
<dbReference type="GeneID" id="96008339"/>
<name>A0AB34KM16_9PEZI</name>
<keyword evidence="2" id="KW-0812">Transmembrane</keyword>
<gene>
    <name evidence="3" type="ORF">WHR41_06896</name>
</gene>
<feature type="compositionally biased region" description="Acidic residues" evidence="1">
    <location>
        <begin position="124"/>
        <end position="133"/>
    </location>
</feature>
<protein>
    <submittedName>
        <fullName evidence="3">Uncharacterized protein</fullName>
    </submittedName>
</protein>
<feature type="transmembrane region" description="Helical" evidence="2">
    <location>
        <begin position="12"/>
        <end position="33"/>
    </location>
</feature>